<dbReference type="Proteomes" id="UP000019763">
    <property type="component" value="Unassembled WGS sequence"/>
</dbReference>
<dbReference type="EMBL" id="AFNH02000166">
    <property type="protein sequence ID" value="EZG80149.1"/>
    <property type="molecule type" value="Genomic_DNA"/>
</dbReference>
<sequence length="138" mass="15474">FFFGLCARRGYVDELRLSAPKYRGQVRSTARRSRTPAQVQGAPLEPEMLEELKKQVAKQLELGVIRPSKSEWAVAPHFVKKTGEWRCVTDYRRSGHGRRLLPPSSHPGPPATGGRTEILLHFITPIGPFEFNVIPSGI</sequence>
<evidence type="ECO:0000313" key="2">
    <source>
        <dbReference type="Proteomes" id="UP000019763"/>
    </source>
</evidence>
<dbReference type="InterPro" id="IPR053134">
    <property type="entry name" value="RNA-dir_DNA_polymerase"/>
</dbReference>
<dbReference type="PANTHER" id="PTHR24559">
    <property type="entry name" value="TRANSPOSON TY3-I GAG-POL POLYPROTEIN"/>
    <property type="match status" value="1"/>
</dbReference>
<dbReference type="OrthoDB" id="8067188at2759"/>
<accession>A0A023BBL8</accession>
<dbReference type="RefSeq" id="XP_011134330.1">
    <property type="nucleotide sequence ID" value="XM_011136028.1"/>
</dbReference>
<organism evidence="1 2">
    <name type="scientific">Gregarina niphandrodes</name>
    <name type="common">Septate eugregarine</name>
    <dbReference type="NCBI Taxonomy" id="110365"/>
    <lineage>
        <taxon>Eukaryota</taxon>
        <taxon>Sar</taxon>
        <taxon>Alveolata</taxon>
        <taxon>Apicomplexa</taxon>
        <taxon>Conoidasida</taxon>
        <taxon>Gregarinasina</taxon>
        <taxon>Eugregarinorida</taxon>
        <taxon>Gregarinidae</taxon>
        <taxon>Gregarina</taxon>
    </lineage>
</organism>
<dbReference type="SUPFAM" id="SSF56672">
    <property type="entry name" value="DNA/RNA polymerases"/>
    <property type="match status" value="1"/>
</dbReference>
<proteinExistence type="predicted"/>
<evidence type="ECO:0000313" key="1">
    <source>
        <dbReference type="EMBL" id="EZG80149.1"/>
    </source>
</evidence>
<dbReference type="AlphaFoldDB" id="A0A023BBL8"/>
<reference evidence="1" key="1">
    <citation type="submission" date="2013-12" db="EMBL/GenBank/DDBJ databases">
        <authorList>
            <person name="Omoto C.K."/>
            <person name="Sibley D."/>
            <person name="Venepally P."/>
            <person name="Hadjithomas M."/>
            <person name="Karamycheva S."/>
            <person name="Brunk B."/>
            <person name="Roos D."/>
            <person name="Caler E."/>
            <person name="Lorenzi H."/>
        </authorList>
    </citation>
    <scope>NUCLEOTIDE SEQUENCE</scope>
</reference>
<keyword evidence="2" id="KW-1185">Reference proteome</keyword>
<dbReference type="GeneID" id="22911058"/>
<name>A0A023BBL8_GRENI</name>
<comment type="caution">
    <text evidence="1">The sequence shown here is derived from an EMBL/GenBank/DDBJ whole genome shotgun (WGS) entry which is preliminary data.</text>
</comment>
<dbReference type="Gene3D" id="3.10.10.10">
    <property type="entry name" value="HIV Type 1 Reverse Transcriptase, subunit A, domain 1"/>
    <property type="match status" value="1"/>
</dbReference>
<dbReference type="VEuPathDB" id="CryptoDB:GNI_022550"/>
<dbReference type="PANTHER" id="PTHR24559:SF444">
    <property type="entry name" value="REVERSE TRANSCRIPTASE DOMAIN-CONTAINING PROTEIN"/>
    <property type="match status" value="1"/>
</dbReference>
<dbReference type="InterPro" id="IPR043502">
    <property type="entry name" value="DNA/RNA_pol_sf"/>
</dbReference>
<evidence type="ECO:0008006" key="3">
    <source>
        <dbReference type="Google" id="ProtNLM"/>
    </source>
</evidence>
<protein>
    <recommendedName>
        <fullName evidence="3">RNA-directed DNA polymerase (Reverse transcriptase)</fullName>
    </recommendedName>
</protein>
<gene>
    <name evidence="1" type="ORF">GNI_022550</name>
</gene>
<feature type="non-terminal residue" evidence="1">
    <location>
        <position position="1"/>
    </location>
</feature>